<reference evidence="4" key="1">
    <citation type="submission" date="2014-09" db="EMBL/GenBank/DDBJ databases">
        <title>Genome sequence of the luminous mushroom Mycena chlorophos for searching fungal bioluminescence genes.</title>
        <authorList>
            <person name="Tanaka Y."/>
            <person name="Kasuga D."/>
            <person name="Oba Y."/>
            <person name="Hase S."/>
            <person name="Sato K."/>
            <person name="Oba Y."/>
            <person name="Sakakibara Y."/>
        </authorList>
    </citation>
    <scope>NUCLEOTIDE SEQUENCE</scope>
</reference>
<proteinExistence type="predicted"/>
<dbReference type="Proteomes" id="UP000815677">
    <property type="component" value="Unassembled WGS sequence"/>
</dbReference>
<name>A0ABQ0MAV3_MYCCL</name>
<dbReference type="Gene3D" id="2.60.120.260">
    <property type="entry name" value="Galactose-binding domain-like"/>
    <property type="match status" value="1"/>
</dbReference>
<sequence length="387" mass="40542">MCRHSGGFSDTTTMFLSLLPLSLLATVVHALVNVTLDDTDPSIVYNGIWDPSSEHKSSLDFNGSHTFSSDASGSATLTFTGVAVYYLAPRWPYAVSTEIALDGGSGVVLNLTDPLASTTSPGGSESAQWSVIWSATNLSNTTHRVVVTMAAGGETIVVDGFIYTTENHSSSTSISPSTASAPAAQSSASPSVLPIRHQTHADALTIGLGIGLGMAALLCAGAAFYFLFYRRRSKGNRYRDRHQVIYESWGGDLDSDRSFGHPEDKHAVTPFLLGAPASPTRQTYIHAATASSAPSDAHPLLAPFDASGPYRDEPRIADSVVSTRISSEQPEPSATSGSDSRSSSSAAPSTRPGTAFESAVSNTPALSEKSRPPREQTATPGPPAYSA</sequence>
<keyword evidence="2" id="KW-0472">Membrane</keyword>
<gene>
    <name evidence="4" type="ORF">MCHLO_16558</name>
</gene>
<evidence type="ECO:0000313" key="5">
    <source>
        <dbReference type="Proteomes" id="UP000815677"/>
    </source>
</evidence>
<evidence type="ECO:0000313" key="4">
    <source>
        <dbReference type="EMBL" id="GAT60421.1"/>
    </source>
</evidence>
<keyword evidence="2" id="KW-0812">Transmembrane</keyword>
<dbReference type="EMBL" id="DF849943">
    <property type="protein sequence ID" value="GAT60421.1"/>
    <property type="molecule type" value="Genomic_DNA"/>
</dbReference>
<organism evidence="4 5">
    <name type="scientific">Mycena chlorophos</name>
    <name type="common">Agaric fungus</name>
    <name type="synonym">Agaricus chlorophos</name>
    <dbReference type="NCBI Taxonomy" id="658473"/>
    <lineage>
        <taxon>Eukaryota</taxon>
        <taxon>Fungi</taxon>
        <taxon>Dikarya</taxon>
        <taxon>Basidiomycota</taxon>
        <taxon>Agaricomycotina</taxon>
        <taxon>Agaricomycetes</taxon>
        <taxon>Agaricomycetidae</taxon>
        <taxon>Agaricales</taxon>
        <taxon>Marasmiineae</taxon>
        <taxon>Mycenaceae</taxon>
        <taxon>Mycena</taxon>
    </lineage>
</organism>
<feature type="region of interest" description="Disordered" evidence="1">
    <location>
        <begin position="288"/>
        <end position="387"/>
    </location>
</feature>
<evidence type="ECO:0000256" key="2">
    <source>
        <dbReference type="SAM" id="Phobius"/>
    </source>
</evidence>
<evidence type="ECO:0008006" key="6">
    <source>
        <dbReference type="Google" id="ProtNLM"/>
    </source>
</evidence>
<protein>
    <recommendedName>
        <fullName evidence="6">Mid2 domain-containing protein</fullName>
    </recommendedName>
</protein>
<feature type="signal peptide" evidence="3">
    <location>
        <begin position="1"/>
        <end position="30"/>
    </location>
</feature>
<evidence type="ECO:0000256" key="3">
    <source>
        <dbReference type="SAM" id="SignalP"/>
    </source>
</evidence>
<keyword evidence="5" id="KW-1185">Reference proteome</keyword>
<feature type="compositionally biased region" description="Polar residues" evidence="1">
    <location>
        <begin position="320"/>
        <end position="330"/>
    </location>
</feature>
<feature type="transmembrane region" description="Helical" evidence="2">
    <location>
        <begin position="203"/>
        <end position="229"/>
    </location>
</feature>
<feature type="chain" id="PRO_5046376483" description="Mid2 domain-containing protein" evidence="3">
    <location>
        <begin position="31"/>
        <end position="387"/>
    </location>
</feature>
<accession>A0ABQ0MAV3</accession>
<feature type="compositionally biased region" description="Low complexity" evidence="1">
    <location>
        <begin position="332"/>
        <end position="355"/>
    </location>
</feature>
<keyword evidence="3" id="KW-0732">Signal</keyword>
<keyword evidence="2" id="KW-1133">Transmembrane helix</keyword>
<evidence type="ECO:0000256" key="1">
    <source>
        <dbReference type="SAM" id="MobiDB-lite"/>
    </source>
</evidence>